<protein>
    <submittedName>
        <fullName evidence="1">Uncharacterized protein</fullName>
    </submittedName>
</protein>
<dbReference type="Proteomes" id="UP001064048">
    <property type="component" value="Chromosome 24"/>
</dbReference>
<reference evidence="1 2" key="1">
    <citation type="journal article" date="2022" name="Genome Biol. Evol.">
        <title>The Spruce Budworm Genome: Reconstructing the Evolutionary History of Antifreeze Proteins.</title>
        <authorList>
            <person name="Beliveau C."/>
            <person name="Gagne P."/>
            <person name="Picq S."/>
            <person name="Vernygora O."/>
            <person name="Keeling C.I."/>
            <person name="Pinkney K."/>
            <person name="Doucet D."/>
            <person name="Wen F."/>
            <person name="Johnston J.S."/>
            <person name="Maaroufi H."/>
            <person name="Boyle B."/>
            <person name="Laroche J."/>
            <person name="Dewar K."/>
            <person name="Juretic N."/>
            <person name="Blackburn G."/>
            <person name="Nisole A."/>
            <person name="Brunet B."/>
            <person name="Brandao M."/>
            <person name="Lumley L."/>
            <person name="Duan J."/>
            <person name="Quan G."/>
            <person name="Lucarotti C.J."/>
            <person name="Roe A.D."/>
            <person name="Sperling F.A.H."/>
            <person name="Levesque R.C."/>
            <person name="Cusson M."/>
        </authorList>
    </citation>
    <scope>NUCLEOTIDE SEQUENCE [LARGE SCALE GENOMIC DNA]</scope>
    <source>
        <strain evidence="1">Glfc:IPQL:Cfum</strain>
    </source>
</reference>
<gene>
    <name evidence="1" type="ORF">MSG28_013673</name>
</gene>
<comment type="caution">
    <text evidence="1">The sequence shown here is derived from an EMBL/GenBank/DDBJ whole genome shotgun (WGS) entry which is preliminary data.</text>
</comment>
<evidence type="ECO:0000313" key="1">
    <source>
        <dbReference type="EMBL" id="KAI8432710.1"/>
    </source>
</evidence>
<sequence length="2009" mass="222703">MTELDKFKRRTIRSVARLLRQKKPPDELWGEMKKETGTDCRVLWERMRALCIKKLNRMLAVDDRSDSLPSIARLSLTDWLLVDLVLVHEMIDVIAMDKVDNKAEQKPLVQLFNLVQRFDVEGRSGEALAEAWAAATVYYNRQGRQCSPMLLQRRWYQLKKLTRCRFYKFWQTYRGNTRLLAEARETMPTRLQMAVAKRYPTVITGAFPEWEELIEQKLIIMPEEFESKMRIPHLPKPCSSSDPDLVVVEPVIETIELAEDSDTEECKGDQIEDTADPESSNDVPAETDPPLQHETTQSNNIVHFKSEPIEEDGLSNVQVIAATHVTELEIPDESPEHDSEVSCQTAEKKTEDNLDNDDDVDDVMCTDILQLDNESPNKPKSSEGNVEIVSSNSRGSEDDVIEIPSVVTAINFDLGSPKEAPTDEIMPVISSVSSTVKTQEIIDGLVDDIIKLKADEYCRNDTKEVSDESNANTVDDLIKDKVETFLKTPKDTIKFEEKKPDVSAINLNSETLDLTAIDLMADLNFNDDGLEFIDDGVEFVEEMIEPKIEPVSKASPDHGSTKESEDINKFDLKLLMDPVVYTTKLDHMSIFTNNFFLSVNNKEDIDKIIAESRPISKKSFDINIKEEDTASQIDNTNTNDDSGVNDDLFTNQESDDENMEDVTISLNSYMLKKPRTRTYNPIQLCKNPDFNTKLRRLAIGFFSSPRNRQLLNACIPMTIDVTKAFESKLVNGTLYLKSTGRNSNIVKEAVIDNQSSTSVAPSALPVQSLLDNSKTNIVNLIPTPTIDLTPTPQSDSILIPPIDSISSPNILVNPNPALTTNVNNPIGTERKKIINLPDIDKVRRINQQLLTAQVPPIRVYAGDSYQPPMQPITADSNQIEQINPPKVPQAVRAETVSAPPTPSPQASCMPTVVKVKSEAANDDKGLVTAPEIIPPEPLPPAKQKLLKIINQAKLTTQEALTKLDGGCKTGPSDGLKQLNLVRNVKPKPNGNTFKRYSMYSRVSVPWKPRYAPRPESIDDFLITDDTLNKMLHLMSGKEGEKNCACCSVKQKKADWKKANRAKKKKELQLEKDSAKKTQEKSTENQGAEELVIDGKDGNDAPKNAGEKPTTVLAKGRVVKYCCWARQKIWNRKRITKHTCQPDECVCCCRDALAKYLELKKIVPIEVSDDEDKSLKMACESIENVVQQSRESTDNITPQDQATSKPKLVIMRTISTSTETDNLNKVPTDNIVDFRQGVVDETEPPKVPPPVITKIIPKSQLPTLFSKKISSPKPQTPLYVPSHKEPLCVPCPCQKPTDTPAPQLSIVIDASRNVVVDATTKCNNHAPPLTPIAPKEKEKENKILYLHSKSISKSPTESPIFLGKNKILLTTVKFPRKNDPPLLRECEVFQAPKIIPTLPLPNGVQLVLLPSGSVTYTLDQGVELTEEQLASLPTIIAAVKEQLESSTVPSFVPASNPIVTNDGQSLLNAPHPQLIANTQATDLTAAINSEAREVFEDKLTAQKNIRHEEVDKIANISVNIPAAPVNTEILDTELNLNETANNVIADSESKKISSLSSNATLAIHTEPQSIAESESPPEIESVAKSGLTETQSSTESVPQTDVQNPVTETAAKITDGVGESNDKDGASNRKTLLSDLMEMSGISAEDATAAEPPTAEQAVQEQVPVFISPEQERSLPELTPVTSFAELKYACENDGKFFKLDFETGVIVPINVCIKKNSKPKGPARVKAVIDLTDDVEDSDDITSTQEPELQSEVDTFAKTFQRYVYKGKTVTVPNTSVKPVKLFKAVRPPLLKRQVKLDPKLDSLPPAPKKPHSQKRKQIFSKVDTVLDLVDSDAPMEEEYLMESSDSESSRTETGSMTVEALEELDYSSDDEPLAKKSKRMKEANEETDKIIETIPDAVNVAVSVNPDPVNPSEGGRDVAKDMDVPTKNADTPRDENKEETNRNDTQPATKPAEAEVQPEPDPEMDTELDPELDPDIDPELDSDADPELRFMSGPSDNEGGEEDCILGV</sequence>
<dbReference type="EMBL" id="CM046124">
    <property type="protein sequence ID" value="KAI8432710.1"/>
    <property type="molecule type" value="Genomic_DNA"/>
</dbReference>
<organism evidence="1 2">
    <name type="scientific">Choristoneura fumiferana</name>
    <name type="common">Spruce budworm moth</name>
    <name type="synonym">Archips fumiferana</name>
    <dbReference type="NCBI Taxonomy" id="7141"/>
    <lineage>
        <taxon>Eukaryota</taxon>
        <taxon>Metazoa</taxon>
        <taxon>Ecdysozoa</taxon>
        <taxon>Arthropoda</taxon>
        <taxon>Hexapoda</taxon>
        <taxon>Insecta</taxon>
        <taxon>Pterygota</taxon>
        <taxon>Neoptera</taxon>
        <taxon>Endopterygota</taxon>
        <taxon>Lepidoptera</taxon>
        <taxon>Glossata</taxon>
        <taxon>Ditrysia</taxon>
        <taxon>Tortricoidea</taxon>
        <taxon>Tortricidae</taxon>
        <taxon>Tortricinae</taxon>
        <taxon>Choristoneura</taxon>
    </lineage>
</organism>
<proteinExistence type="predicted"/>
<accession>A0ACC0K993</accession>
<name>A0ACC0K993_CHOFU</name>
<evidence type="ECO:0000313" key="2">
    <source>
        <dbReference type="Proteomes" id="UP001064048"/>
    </source>
</evidence>
<keyword evidence="2" id="KW-1185">Reference proteome</keyword>